<proteinExistence type="predicted"/>
<reference evidence="2" key="1">
    <citation type="journal article" date="2021" name="Science">
        <title>Hunting the eagle killer: A cyanobacterial neurotoxin causes vacuolar myelinopathy.</title>
        <authorList>
            <person name="Breinlinger S."/>
            <person name="Phillips T.J."/>
            <person name="Haram B.N."/>
            <person name="Mares J."/>
            <person name="Martinez Yerena J.A."/>
            <person name="Hrouzek P."/>
            <person name="Sobotka R."/>
            <person name="Henderson W.M."/>
            <person name="Schmieder P."/>
            <person name="Williams S.M."/>
            <person name="Lauderdale J.D."/>
            <person name="Wilde H.D."/>
            <person name="Gerrin W."/>
            <person name="Kust A."/>
            <person name="Washington J.W."/>
            <person name="Wagner C."/>
            <person name="Geier B."/>
            <person name="Liebeke M."/>
            <person name="Enke H."/>
            <person name="Niedermeyer T.H.J."/>
            <person name="Wilde S.B."/>
        </authorList>
    </citation>
    <scope>NUCLEOTIDE SEQUENCE [LARGE SCALE GENOMIC DNA]</scope>
    <source>
        <strain evidence="2">Thurmond2011</strain>
    </source>
</reference>
<protein>
    <submittedName>
        <fullName evidence="1">Uncharacterized protein</fullName>
    </submittedName>
</protein>
<dbReference type="EMBL" id="JAALHA020000015">
    <property type="protein sequence ID" value="MDR9898049.1"/>
    <property type="molecule type" value="Genomic_DNA"/>
</dbReference>
<evidence type="ECO:0000313" key="2">
    <source>
        <dbReference type="Proteomes" id="UP000667802"/>
    </source>
</evidence>
<dbReference type="Proteomes" id="UP000667802">
    <property type="component" value="Unassembled WGS sequence"/>
</dbReference>
<accession>A0AAP5IBC1</accession>
<organism evidence="1 2">
    <name type="scientific">Aetokthonos hydrillicola Thurmond2011</name>
    <dbReference type="NCBI Taxonomy" id="2712845"/>
    <lineage>
        <taxon>Bacteria</taxon>
        <taxon>Bacillati</taxon>
        <taxon>Cyanobacteriota</taxon>
        <taxon>Cyanophyceae</taxon>
        <taxon>Nostocales</taxon>
        <taxon>Hapalosiphonaceae</taxon>
        <taxon>Aetokthonos</taxon>
    </lineage>
</organism>
<dbReference type="AlphaFoldDB" id="A0AAP5IBC1"/>
<name>A0AAP5IBC1_9CYAN</name>
<sequence>MNNPKKEETYWKPEGEQALDRSPVCFKVSTELKNELRSIPDWQKKLRASLPRLISEWKDLHDGG</sequence>
<gene>
    <name evidence="1" type="ORF">G7B40_026320</name>
</gene>
<comment type="caution">
    <text evidence="1">The sequence shown here is derived from an EMBL/GenBank/DDBJ whole genome shotgun (WGS) entry which is preliminary data.</text>
</comment>
<evidence type="ECO:0000313" key="1">
    <source>
        <dbReference type="EMBL" id="MDR9898049.1"/>
    </source>
</evidence>
<keyword evidence="2" id="KW-1185">Reference proteome</keyword>
<dbReference type="RefSeq" id="WP_208341405.1">
    <property type="nucleotide sequence ID" value="NZ_CAWQFN010000879.1"/>
</dbReference>